<sequence>MIAAHRLTSVMDADLILVLKNGKIVERGKHDELLAQDGWYAEMWRKQELQAKVGEVDGQ</sequence>
<dbReference type="Gene3D" id="3.40.50.300">
    <property type="entry name" value="P-loop containing nucleotide triphosphate hydrolases"/>
    <property type="match status" value="1"/>
</dbReference>
<evidence type="ECO:0000313" key="1">
    <source>
        <dbReference type="EMBL" id="EFB63373.1"/>
    </source>
</evidence>
<dbReference type="PANTHER" id="PTHR43394">
    <property type="entry name" value="ATP-DEPENDENT PERMEASE MDL1, MITOCHONDRIAL"/>
    <property type="match status" value="1"/>
</dbReference>
<reference evidence="1 2" key="1">
    <citation type="submission" date="2009-12" db="EMBL/GenBank/DDBJ databases">
        <title>Genome Sequence of Lactobacillus gasseri 224-1.</title>
        <authorList>
            <person name="Durkin A.S."/>
            <person name="Madupu R."/>
            <person name="Torralba M."/>
            <person name="Methe B."/>
            <person name="Sutton G."/>
            <person name="Strausberg R.L."/>
            <person name="Nelson K.E."/>
        </authorList>
    </citation>
    <scope>NUCLEOTIDE SEQUENCE [LARGE SCALE GENOMIC DNA]</scope>
    <source>
        <strain evidence="1 2">224-1</strain>
    </source>
</reference>
<evidence type="ECO:0000313" key="2">
    <source>
        <dbReference type="Proteomes" id="UP000003684"/>
    </source>
</evidence>
<dbReference type="InterPro" id="IPR027417">
    <property type="entry name" value="P-loop_NTPase"/>
</dbReference>
<dbReference type="AlphaFoldDB" id="D1YFY7"/>
<evidence type="ECO:0008006" key="3">
    <source>
        <dbReference type="Google" id="ProtNLM"/>
    </source>
</evidence>
<dbReference type="GO" id="GO:0015421">
    <property type="term" value="F:ABC-type oligopeptide transporter activity"/>
    <property type="evidence" value="ECO:0007669"/>
    <property type="project" value="TreeGrafter"/>
</dbReference>
<accession>D1YFY7</accession>
<proteinExistence type="predicted"/>
<dbReference type="InterPro" id="IPR039421">
    <property type="entry name" value="Type_1_exporter"/>
</dbReference>
<comment type="caution">
    <text evidence="1">The sequence shown here is derived from an EMBL/GenBank/DDBJ whole genome shotgun (WGS) entry which is preliminary data.</text>
</comment>
<dbReference type="SUPFAM" id="SSF52540">
    <property type="entry name" value="P-loop containing nucleoside triphosphate hydrolases"/>
    <property type="match status" value="1"/>
</dbReference>
<name>D1YFY7_LACGS</name>
<organism evidence="1 2">
    <name type="scientific">Lactobacillus gasseri 224-1</name>
    <dbReference type="NCBI Taxonomy" id="679196"/>
    <lineage>
        <taxon>Bacteria</taxon>
        <taxon>Bacillati</taxon>
        <taxon>Bacillota</taxon>
        <taxon>Bacilli</taxon>
        <taxon>Lactobacillales</taxon>
        <taxon>Lactobacillaceae</taxon>
        <taxon>Lactobacillus</taxon>
    </lineage>
</organism>
<dbReference type="Proteomes" id="UP000003684">
    <property type="component" value="Unassembled WGS sequence"/>
</dbReference>
<gene>
    <name evidence="1" type="ORF">HMPREF9209_1182</name>
</gene>
<dbReference type="PANTHER" id="PTHR43394:SF1">
    <property type="entry name" value="ATP-BINDING CASSETTE SUB-FAMILY B MEMBER 10, MITOCHONDRIAL"/>
    <property type="match status" value="1"/>
</dbReference>
<protein>
    <recommendedName>
        <fullName evidence="3">ABC transporter, ATP-binding protein</fullName>
    </recommendedName>
</protein>
<dbReference type="EMBL" id="ADFT01000002">
    <property type="protein sequence ID" value="EFB63373.1"/>
    <property type="molecule type" value="Genomic_DNA"/>
</dbReference>